<gene>
    <name evidence="2" type="ORF">ACFFLE_06630</name>
</gene>
<proteinExistence type="predicted"/>
<feature type="domain" description="Glucose/Sorbosone dehydrogenase" evidence="1">
    <location>
        <begin position="35"/>
        <end position="322"/>
    </location>
</feature>
<dbReference type="Pfam" id="PF07995">
    <property type="entry name" value="GSDH"/>
    <property type="match status" value="1"/>
</dbReference>
<evidence type="ECO:0000313" key="2">
    <source>
        <dbReference type="EMBL" id="MFB9860786.1"/>
    </source>
</evidence>
<dbReference type="Gene3D" id="2.120.10.30">
    <property type="entry name" value="TolB, C-terminal domain"/>
    <property type="match status" value="1"/>
</dbReference>
<dbReference type="InterPro" id="IPR011041">
    <property type="entry name" value="Quinoprot_gluc/sorb_DH_b-prop"/>
</dbReference>
<dbReference type="RefSeq" id="WP_380570359.1">
    <property type="nucleotide sequence ID" value="NZ_JBHMAH010000015.1"/>
</dbReference>
<keyword evidence="3" id="KW-1185">Reference proteome</keyword>
<protein>
    <submittedName>
        <fullName evidence="2">PQQ-dependent sugar dehydrogenase</fullName>
    </submittedName>
</protein>
<dbReference type="InterPro" id="IPR012938">
    <property type="entry name" value="Glc/Sorbosone_DH"/>
</dbReference>
<dbReference type="SUPFAM" id="SSF50952">
    <property type="entry name" value="Soluble quinoprotein glucose dehydrogenase"/>
    <property type="match status" value="1"/>
</dbReference>
<sequence>MKKVFMLGVLMLAACGTGESGTSVESEAEDVATDLKVPWMVVEAGEGFIVSEREGGLKQITEGRVTDQPLELNIPIHASGEGGLLGFILHPDDPDTAFIYHTYFDGGEKNRVVELKREEGTWRESDVLIADIPGGRVHNGGRMEIGPDGDLYITTGDAGNGEYSQDIESLAGKILRIGLDGSLPEDNPFGNEVYSYGHRNPQGIAWNDEGTMYAAEHGSDGHDEINRIEPGANYGWPLVEGDEEQEGMKVPLYHTGNDTWAPSGISHAAGTLYIAALRGTKIIALDLETLETSTQYDEGSRMRDVHIKDGSIYALTNNTDGRGDPGEGDDRLIRITMDE</sequence>
<dbReference type="Proteomes" id="UP001589740">
    <property type="component" value="Unassembled WGS sequence"/>
</dbReference>
<dbReference type="InterPro" id="IPR011042">
    <property type="entry name" value="6-blade_b-propeller_TolB-like"/>
</dbReference>
<name>A0ABV5Z3U1_9STAP</name>
<dbReference type="EMBL" id="JBHMAH010000015">
    <property type="protein sequence ID" value="MFB9860786.1"/>
    <property type="molecule type" value="Genomic_DNA"/>
</dbReference>
<evidence type="ECO:0000259" key="1">
    <source>
        <dbReference type="Pfam" id="PF07995"/>
    </source>
</evidence>
<reference evidence="2 3" key="1">
    <citation type="submission" date="2024-09" db="EMBL/GenBank/DDBJ databases">
        <authorList>
            <person name="Sun Q."/>
            <person name="Mori K."/>
        </authorList>
    </citation>
    <scope>NUCLEOTIDE SEQUENCE [LARGE SCALE GENOMIC DNA]</scope>
    <source>
        <strain evidence="2 3">JCM 12822</strain>
    </source>
</reference>
<dbReference type="PANTHER" id="PTHR19328:SF13">
    <property type="entry name" value="HIPL1 PROTEIN"/>
    <property type="match status" value="1"/>
</dbReference>
<evidence type="ECO:0000313" key="3">
    <source>
        <dbReference type="Proteomes" id="UP001589740"/>
    </source>
</evidence>
<organism evidence="2 3">
    <name type="scientific">Salinicoccus siamensis</name>
    <dbReference type="NCBI Taxonomy" id="381830"/>
    <lineage>
        <taxon>Bacteria</taxon>
        <taxon>Bacillati</taxon>
        <taxon>Bacillota</taxon>
        <taxon>Bacilli</taxon>
        <taxon>Bacillales</taxon>
        <taxon>Staphylococcaceae</taxon>
        <taxon>Salinicoccus</taxon>
    </lineage>
</organism>
<dbReference type="PANTHER" id="PTHR19328">
    <property type="entry name" value="HEDGEHOG-INTERACTING PROTEIN"/>
    <property type="match status" value="1"/>
</dbReference>
<accession>A0ABV5Z3U1</accession>
<comment type="caution">
    <text evidence="2">The sequence shown here is derived from an EMBL/GenBank/DDBJ whole genome shotgun (WGS) entry which is preliminary data.</text>
</comment>
<dbReference type="PROSITE" id="PS51257">
    <property type="entry name" value="PROKAR_LIPOPROTEIN"/>
    <property type="match status" value="1"/>
</dbReference>